<evidence type="ECO:0000256" key="1">
    <source>
        <dbReference type="ARBA" id="ARBA00022598"/>
    </source>
</evidence>
<sequence>MSILLRPQLPMEDLSLLTLTMAAVVREGIKEYLGVETQIKWPNDILHNGRKIAGILTEVKGDMDSVDYVVVGMGINCNNNVAEELKQKATSLKTIWGKEININHLLMAITQKLEYYFHSFLNREVSEVLNINRKYSYLIGKEIEIANIKGIEKGMVVDISSDGSLIIQQENNIKKVVSGDVSLSNTYTSLSKN</sequence>
<dbReference type="Pfam" id="PF03099">
    <property type="entry name" value="BPL_LplA_LipB"/>
    <property type="match status" value="1"/>
</dbReference>
<dbReference type="GO" id="GO:0016740">
    <property type="term" value="F:transferase activity"/>
    <property type="evidence" value="ECO:0007669"/>
    <property type="project" value="UniProtKB-ARBA"/>
</dbReference>
<reference evidence="7 8" key="1">
    <citation type="submission" date="2020-07" db="EMBL/GenBank/DDBJ databases">
        <title>Alkalicella. sp. LB2 genome.</title>
        <authorList>
            <person name="Postec A."/>
            <person name="Quemeneur M."/>
        </authorList>
    </citation>
    <scope>NUCLEOTIDE SEQUENCE [LARGE SCALE GENOMIC DNA]</scope>
    <source>
        <strain evidence="7 8">LB2</strain>
    </source>
</reference>
<dbReference type="GO" id="GO:0005524">
    <property type="term" value="F:ATP binding"/>
    <property type="evidence" value="ECO:0007669"/>
    <property type="project" value="UniProtKB-KW"/>
</dbReference>
<keyword evidence="2" id="KW-0547">Nucleotide-binding</keyword>
<dbReference type="EC" id="6.3.4.15" evidence="5"/>
<dbReference type="PANTHER" id="PTHR12835">
    <property type="entry name" value="BIOTIN PROTEIN LIGASE"/>
    <property type="match status" value="1"/>
</dbReference>
<dbReference type="PANTHER" id="PTHR12835:SF5">
    <property type="entry name" value="BIOTIN--PROTEIN LIGASE"/>
    <property type="match status" value="1"/>
</dbReference>
<dbReference type="RefSeq" id="WP_213168148.1">
    <property type="nucleotide sequence ID" value="NZ_CP058559.1"/>
</dbReference>
<evidence type="ECO:0000256" key="2">
    <source>
        <dbReference type="ARBA" id="ARBA00022741"/>
    </source>
</evidence>
<gene>
    <name evidence="7" type="ORF">HYG86_06510</name>
</gene>
<dbReference type="InterPro" id="IPR004408">
    <property type="entry name" value="Biotin_CoA_COase_ligase"/>
</dbReference>
<dbReference type="GO" id="GO:0005737">
    <property type="term" value="C:cytoplasm"/>
    <property type="evidence" value="ECO:0007669"/>
    <property type="project" value="TreeGrafter"/>
</dbReference>
<dbReference type="InterPro" id="IPR004143">
    <property type="entry name" value="BPL_LPL_catalytic"/>
</dbReference>
<dbReference type="InterPro" id="IPR008988">
    <property type="entry name" value="Transcriptional_repressor_C"/>
</dbReference>
<evidence type="ECO:0000256" key="5">
    <source>
        <dbReference type="ARBA" id="ARBA00024227"/>
    </source>
</evidence>
<proteinExistence type="predicted"/>
<protein>
    <recommendedName>
        <fullName evidence="5">biotin--[biotin carboxyl-carrier protein] ligase</fullName>
        <ecNumber evidence="5">6.3.4.15</ecNumber>
    </recommendedName>
</protein>
<dbReference type="SUPFAM" id="SSF55681">
    <property type="entry name" value="Class II aaRS and biotin synthetases"/>
    <property type="match status" value="1"/>
</dbReference>
<dbReference type="InterPro" id="IPR045864">
    <property type="entry name" value="aa-tRNA-synth_II/BPL/LPL"/>
</dbReference>
<dbReference type="GO" id="GO:0009249">
    <property type="term" value="P:protein lipoylation"/>
    <property type="evidence" value="ECO:0007669"/>
    <property type="project" value="UniProtKB-ARBA"/>
</dbReference>
<dbReference type="Pfam" id="PF02237">
    <property type="entry name" value="BPL_C"/>
    <property type="match status" value="1"/>
</dbReference>
<dbReference type="KEGG" id="acae:HYG86_06510"/>
<dbReference type="NCBIfam" id="TIGR00121">
    <property type="entry name" value="birA_ligase"/>
    <property type="match status" value="1"/>
</dbReference>
<name>A0A7G9W6Y6_ALKCA</name>
<evidence type="ECO:0000259" key="6">
    <source>
        <dbReference type="PROSITE" id="PS51733"/>
    </source>
</evidence>
<dbReference type="Proteomes" id="UP000516160">
    <property type="component" value="Chromosome"/>
</dbReference>
<keyword evidence="1 7" id="KW-0436">Ligase</keyword>
<evidence type="ECO:0000313" key="8">
    <source>
        <dbReference type="Proteomes" id="UP000516160"/>
    </source>
</evidence>
<dbReference type="GO" id="GO:0004077">
    <property type="term" value="F:biotin--[biotin carboxyl-carrier protein] ligase activity"/>
    <property type="evidence" value="ECO:0007669"/>
    <property type="project" value="UniProtKB-EC"/>
</dbReference>
<evidence type="ECO:0000256" key="3">
    <source>
        <dbReference type="ARBA" id="ARBA00022840"/>
    </source>
</evidence>
<dbReference type="Gene3D" id="3.30.930.10">
    <property type="entry name" value="Bira Bifunctional Protein, Domain 2"/>
    <property type="match status" value="1"/>
</dbReference>
<organism evidence="7 8">
    <name type="scientific">Alkalicella caledoniensis</name>
    <dbReference type="NCBI Taxonomy" id="2731377"/>
    <lineage>
        <taxon>Bacteria</taxon>
        <taxon>Bacillati</taxon>
        <taxon>Bacillota</taxon>
        <taxon>Clostridia</taxon>
        <taxon>Eubacteriales</taxon>
        <taxon>Proteinivoracaceae</taxon>
        <taxon>Alkalicella</taxon>
    </lineage>
</organism>
<dbReference type="AlphaFoldDB" id="A0A7G9W6Y6"/>
<keyword evidence="8" id="KW-1185">Reference proteome</keyword>
<evidence type="ECO:0000256" key="4">
    <source>
        <dbReference type="ARBA" id="ARBA00023267"/>
    </source>
</evidence>
<keyword evidence="3" id="KW-0067">ATP-binding</keyword>
<dbReference type="CDD" id="cd16442">
    <property type="entry name" value="BPL"/>
    <property type="match status" value="1"/>
</dbReference>
<accession>A0A7G9W6Y6</accession>
<dbReference type="InterPro" id="IPR003142">
    <property type="entry name" value="BPL_C"/>
</dbReference>
<dbReference type="Gene3D" id="2.30.30.100">
    <property type="match status" value="1"/>
</dbReference>
<dbReference type="EMBL" id="CP058559">
    <property type="protein sequence ID" value="QNO14448.1"/>
    <property type="molecule type" value="Genomic_DNA"/>
</dbReference>
<keyword evidence="4" id="KW-0092">Biotin</keyword>
<dbReference type="PROSITE" id="PS51733">
    <property type="entry name" value="BPL_LPL_CATALYTIC"/>
    <property type="match status" value="1"/>
</dbReference>
<evidence type="ECO:0000313" key="7">
    <source>
        <dbReference type="EMBL" id="QNO14448.1"/>
    </source>
</evidence>
<feature type="domain" description="BPL/LPL catalytic" evidence="6">
    <location>
        <begin position="1"/>
        <end position="121"/>
    </location>
</feature>
<dbReference type="SUPFAM" id="SSF50037">
    <property type="entry name" value="C-terminal domain of transcriptional repressors"/>
    <property type="match status" value="1"/>
</dbReference>